<protein>
    <submittedName>
        <fullName evidence="1">Uncharacterized protein</fullName>
    </submittedName>
</protein>
<dbReference type="EMBL" id="FMSH01000037">
    <property type="protein sequence ID" value="SCU73696.1"/>
    <property type="molecule type" value="Genomic_DNA"/>
</dbReference>
<proteinExistence type="predicted"/>
<reference evidence="1" key="1">
    <citation type="submission" date="2016-09" db="EMBL/GenBank/DDBJ databases">
        <authorList>
            <person name="Capua I."/>
            <person name="De Benedictis P."/>
            <person name="Joannis T."/>
            <person name="Lombin L.H."/>
            <person name="Cattoli G."/>
        </authorList>
    </citation>
    <scope>NUCLEOTIDE SEQUENCE</scope>
    <source>
        <strain evidence="1">B9</strain>
    </source>
</reference>
<organism evidence="1">
    <name type="scientific">Cupriavidus necator</name>
    <name type="common">Alcaligenes eutrophus</name>
    <name type="synonym">Ralstonia eutropha</name>
    <dbReference type="NCBI Taxonomy" id="106590"/>
    <lineage>
        <taxon>Bacteria</taxon>
        <taxon>Pseudomonadati</taxon>
        <taxon>Pseudomonadota</taxon>
        <taxon>Betaproteobacteria</taxon>
        <taxon>Burkholderiales</taxon>
        <taxon>Burkholderiaceae</taxon>
        <taxon>Cupriavidus</taxon>
    </lineage>
</organism>
<name>A0A1K0I986_CUPNE</name>
<gene>
    <name evidence="1" type="ORF">CNECB9_1310001</name>
</gene>
<sequence length="48" mass="5459">MVIGSPLWPDGADWPAAMRLRNTARAEILHYCGEPDARRTTHRDARRA</sequence>
<evidence type="ECO:0000313" key="1">
    <source>
        <dbReference type="EMBL" id="SCU73696.1"/>
    </source>
</evidence>
<accession>A0A1K0I986</accession>
<dbReference type="AlphaFoldDB" id="A0A1K0I986"/>